<organism evidence="1 2">
    <name type="scientific">Streptomyces katrae</name>
    <dbReference type="NCBI Taxonomy" id="68223"/>
    <lineage>
        <taxon>Bacteria</taxon>
        <taxon>Bacillati</taxon>
        <taxon>Actinomycetota</taxon>
        <taxon>Actinomycetes</taxon>
        <taxon>Kitasatosporales</taxon>
        <taxon>Streptomycetaceae</taxon>
        <taxon>Streptomyces</taxon>
    </lineage>
</organism>
<comment type="caution">
    <text evidence="1">The sequence shown here is derived from an EMBL/GenBank/DDBJ whole genome shotgun (WGS) entry which is preliminary data.</text>
</comment>
<evidence type="ECO:0000313" key="1">
    <source>
        <dbReference type="EMBL" id="MDK9500391.1"/>
    </source>
</evidence>
<proteinExistence type="predicted"/>
<name>A0ABT7H4B3_9ACTN</name>
<dbReference type="InterPro" id="IPR016181">
    <property type="entry name" value="Acyl_CoA_acyltransferase"/>
</dbReference>
<keyword evidence="2" id="KW-1185">Reference proteome</keyword>
<sequence length="256" mass="28477">MTEIEITSLAVRPELAPRLWDMEDSWPEFSRHDPIAWLLYPRLVAEFPEYVFIATDGDEVVARAFSVPFALHTPERGGVLPGQGWDRVLMWAFSDRRRGVEPDTVTALEISIARGRQGEGLSGRMLTAMREGARAAGFTEVVAPVRPSAKPAEPETPMAEYAYRTREDGLPYDPWLRVHVRAGAVIDSVAPVSMTISGTLDQWRQWTGLPFDTPGPVRVPGALSTVHCDPEHDRAVYLEPNVWVRHPLVAAEEVSG</sequence>
<evidence type="ECO:0000313" key="2">
    <source>
        <dbReference type="Proteomes" id="UP001223390"/>
    </source>
</evidence>
<protein>
    <submittedName>
        <fullName evidence="1">N-acetyltransferase</fullName>
    </submittedName>
</protein>
<dbReference type="Proteomes" id="UP001223390">
    <property type="component" value="Unassembled WGS sequence"/>
</dbReference>
<gene>
    <name evidence="1" type="ORF">QEZ40_006210</name>
</gene>
<dbReference type="EMBL" id="JASITI010000061">
    <property type="protein sequence ID" value="MDK9500391.1"/>
    <property type="molecule type" value="Genomic_DNA"/>
</dbReference>
<dbReference type="RefSeq" id="WP_285346029.1">
    <property type="nucleotide sequence ID" value="NZ_JASITI010000061.1"/>
</dbReference>
<reference evidence="1 2" key="1">
    <citation type="submission" date="2023-05" db="EMBL/GenBank/DDBJ databases">
        <title>Sequencing and Assembly of Streptomyces sp. NP73.</title>
        <authorList>
            <person name="Konwar A.N."/>
            <person name="Saikia K."/>
            <person name="Thakur D."/>
        </authorList>
    </citation>
    <scope>NUCLEOTIDE SEQUENCE [LARGE SCALE GENOMIC DNA]</scope>
    <source>
        <strain evidence="1 2">NP73</strain>
    </source>
</reference>
<dbReference type="Gene3D" id="3.40.630.30">
    <property type="match status" value="1"/>
</dbReference>
<dbReference type="SUPFAM" id="SSF55729">
    <property type="entry name" value="Acyl-CoA N-acyltransferases (Nat)"/>
    <property type="match status" value="1"/>
</dbReference>
<accession>A0ABT7H4B3</accession>